<reference evidence="3" key="1">
    <citation type="submission" date="2014-11" db="EMBL/GenBank/DDBJ databases">
        <authorList>
            <person name="Otto D Thomas"/>
            <person name="Naeem Raeece"/>
        </authorList>
    </citation>
    <scope>NUCLEOTIDE SEQUENCE</scope>
</reference>
<feature type="compositionally biased region" description="Gly residues" evidence="1">
    <location>
        <begin position="178"/>
        <end position="205"/>
    </location>
</feature>
<name>A0A0G4G195_9ALVE</name>
<feature type="compositionally biased region" description="Low complexity" evidence="1">
    <location>
        <begin position="443"/>
        <end position="454"/>
    </location>
</feature>
<protein>
    <submittedName>
        <fullName evidence="3">Uncharacterized protein</fullName>
    </submittedName>
</protein>
<keyword evidence="2" id="KW-0732">Signal</keyword>
<feature type="signal peptide" evidence="2">
    <location>
        <begin position="1"/>
        <end position="20"/>
    </location>
</feature>
<dbReference type="EMBL" id="CDMZ01000790">
    <property type="protein sequence ID" value="CEM21558.1"/>
    <property type="molecule type" value="Genomic_DNA"/>
</dbReference>
<accession>A0A0G4G195</accession>
<feature type="chain" id="PRO_5005189842" evidence="2">
    <location>
        <begin position="21"/>
        <end position="506"/>
    </location>
</feature>
<sequence length="506" mass="48553">MQLKSLLVCASVVVPSLVSGTKKEEVVVPVPVPVPAGGGAGNGYGGPAYGGPGYGGPGGGTGIGGNAIGGDGVGGDASTKRSGGLFGGCPSWLPLCGGSPAPPAAGDGYGGPAYGGPGYGGPDGGDGIGGNALGGDGIGGDASSKSPKFPSLLGGLFGGKGKEKDVGAEAGDGFGGPGYGGPGYGGPHGGTGVGGDGLGGDGVGGDAKSKGKGKGSLLRGGFGGFGGFDLFGKKGGDKVEAGDGFGGPGYGGPGYGGPLGGDGIGGNGLGGDGFGGDAKEKGKGSLFGGFPSFGFGGLKDKKTNFFGGFGRRLQETETTQTAQEILAGSSTPSPSSSTPAAAAVSVMEPESISPFASPFQSSSFSAAPSLFSNLFDSFSGAFNNGSPFSSTLDRFRNGNSLSGSGSFEGLNLRGSSSRIGQWLENQLGGASVQEEPLDTTQQPAVASSSLSPASVSPSPSFSSLPMMTSLGNGGLTFFSNPSNPTPSAFSVPFYPLPPWMLGGYAG</sequence>
<dbReference type="VEuPathDB" id="CryptoDB:Cvel_19673"/>
<evidence type="ECO:0000313" key="3">
    <source>
        <dbReference type="EMBL" id="CEM21558.1"/>
    </source>
</evidence>
<dbReference type="AlphaFoldDB" id="A0A0G4G195"/>
<proteinExistence type="predicted"/>
<organism evidence="3">
    <name type="scientific">Chromera velia CCMP2878</name>
    <dbReference type="NCBI Taxonomy" id="1169474"/>
    <lineage>
        <taxon>Eukaryota</taxon>
        <taxon>Sar</taxon>
        <taxon>Alveolata</taxon>
        <taxon>Colpodellida</taxon>
        <taxon>Chromeraceae</taxon>
        <taxon>Chromera</taxon>
    </lineage>
</organism>
<feature type="region of interest" description="Disordered" evidence="1">
    <location>
        <begin position="178"/>
        <end position="210"/>
    </location>
</feature>
<evidence type="ECO:0000256" key="2">
    <source>
        <dbReference type="SAM" id="SignalP"/>
    </source>
</evidence>
<gene>
    <name evidence="3" type="ORF">Cvel_19673</name>
</gene>
<feature type="region of interest" description="Disordered" evidence="1">
    <location>
        <begin position="429"/>
        <end position="454"/>
    </location>
</feature>
<evidence type="ECO:0000256" key="1">
    <source>
        <dbReference type="SAM" id="MobiDB-lite"/>
    </source>
</evidence>